<feature type="domain" description="HTH lacI-type" evidence="4">
    <location>
        <begin position="10"/>
        <end position="54"/>
    </location>
</feature>
<name>A0ABP5L2K2_9MICC</name>
<dbReference type="InterPro" id="IPR046335">
    <property type="entry name" value="LacI/GalR-like_sensor"/>
</dbReference>
<keyword evidence="2 5" id="KW-0238">DNA-binding</keyword>
<dbReference type="CDD" id="cd01392">
    <property type="entry name" value="HTH_LacI"/>
    <property type="match status" value="1"/>
</dbReference>
<dbReference type="Gene3D" id="3.40.50.2300">
    <property type="match status" value="2"/>
</dbReference>
<proteinExistence type="predicted"/>
<evidence type="ECO:0000256" key="1">
    <source>
        <dbReference type="ARBA" id="ARBA00023015"/>
    </source>
</evidence>
<sequence length="355" mass="37847">MSIVQGSGRPTLAAVAREAGVSSPTVSKVINGREDVAESTRTKVLAALEQLGYQSTHQRKHAEGRTGIVEVVFDSLYSAYSVEVLNGVLEQAASVDVQVLIDVTGHPAAMTLSPERRAQRILDDGRLGLIVVTSGFSTAQLSAFRRRHIPVVVIDPLNPPPSEVVSVGATNWAGGKEATEHLLGLGHRRIAYVGGPESAECNQARLHGYMAALMAAGVQVRPDYVMLDKFRPEHGIRSLKALMALPEPPTAIFAGSDSIGLGVLAEARRHGLRIPEDLSVVGFDGTYQAEQSIPALTTVTQPLQEMGRAALRAVLRLANNEELDSRRVELATHLVVRESTAPPAAGIPTPDAPRP</sequence>
<organism evidence="5 6">
    <name type="scientific">Arthrobacter humicola</name>
    <dbReference type="NCBI Taxonomy" id="409291"/>
    <lineage>
        <taxon>Bacteria</taxon>
        <taxon>Bacillati</taxon>
        <taxon>Actinomycetota</taxon>
        <taxon>Actinomycetes</taxon>
        <taxon>Micrococcales</taxon>
        <taxon>Micrococcaceae</taxon>
        <taxon>Arthrobacter</taxon>
    </lineage>
</organism>
<dbReference type="Proteomes" id="UP001500102">
    <property type="component" value="Unassembled WGS sequence"/>
</dbReference>
<dbReference type="SMART" id="SM00354">
    <property type="entry name" value="HTH_LACI"/>
    <property type="match status" value="1"/>
</dbReference>
<dbReference type="Pfam" id="PF00356">
    <property type="entry name" value="LacI"/>
    <property type="match status" value="1"/>
</dbReference>
<evidence type="ECO:0000313" key="6">
    <source>
        <dbReference type="Proteomes" id="UP001500102"/>
    </source>
</evidence>
<dbReference type="SUPFAM" id="SSF47413">
    <property type="entry name" value="lambda repressor-like DNA-binding domains"/>
    <property type="match status" value="1"/>
</dbReference>
<protein>
    <submittedName>
        <fullName evidence="5">LacI family DNA-binding transcriptional regulator</fullName>
    </submittedName>
</protein>
<keyword evidence="1" id="KW-0805">Transcription regulation</keyword>
<keyword evidence="6" id="KW-1185">Reference proteome</keyword>
<evidence type="ECO:0000256" key="2">
    <source>
        <dbReference type="ARBA" id="ARBA00023125"/>
    </source>
</evidence>
<dbReference type="EMBL" id="BAAAQB010000037">
    <property type="protein sequence ID" value="GAA2139884.1"/>
    <property type="molecule type" value="Genomic_DNA"/>
</dbReference>
<accession>A0ABP5L2K2</accession>
<keyword evidence="3" id="KW-0804">Transcription</keyword>
<dbReference type="GO" id="GO:0003677">
    <property type="term" value="F:DNA binding"/>
    <property type="evidence" value="ECO:0007669"/>
    <property type="project" value="UniProtKB-KW"/>
</dbReference>
<dbReference type="Pfam" id="PF13377">
    <property type="entry name" value="Peripla_BP_3"/>
    <property type="match status" value="1"/>
</dbReference>
<reference evidence="6" key="1">
    <citation type="journal article" date="2019" name="Int. J. Syst. Evol. Microbiol.">
        <title>The Global Catalogue of Microorganisms (GCM) 10K type strain sequencing project: providing services to taxonomists for standard genome sequencing and annotation.</title>
        <authorList>
            <consortium name="The Broad Institute Genomics Platform"/>
            <consortium name="The Broad Institute Genome Sequencing Center for Infectious Disease"/>
            <person name="Wu L."/>
            <person name="Ma J."/>
        </authorList>
    </citation>
    <scope>NUCLEOTIDE SEQUENCE [LARGE SCALE GENOMIC DNA]</scope>
    <source>
        <strain evidence="6">JCM 15921</strain>
    </source>
</reference>
<evidence type="ECO:0000259" key="4">
    <source>
        <dbReference type="PROSITE" id="PS50932"/>
    </source>
</evidence>
<dbReference type="PANTHER" id="PTHR30146">
    <property type="entry name" value="LACI-RELATED TRANSCRIPTIONAL REPRESSOR"/>
    <property type="match status" value="1"/>
</dbReference>
<evidence type="ECO:0000256" key="3">
    <source>
        <dbReference type="ARBA" id="ARBA00023163"/>
    </source>
</evidence>
<dbReference type="PANTHER" id="PTHR30146:SF153">
    <property type="entry name" value="LACTOSE OPERON REPRESSOR"/>
    <property type="match status" value="1"/>
</dbReference>
<dbReference type="PROSITE" id="PS50932">
    <property type="entry name" value="HTH_LACI_2"/>
    <property type="match status" value="1"/>
</dbReference>
<dbReference type="InterPro" id="IPR028082">
    <property type="entry name" value="Peripla_BP_I"/>
</dbReference>
<comment type="caution">
    <text evidence="5">The sequence shown here is derived from an EMBL/GenBank/DDBJ whole genome shotgun (WGS) entry which is preliminary data.</text>
</comment>
<dbReference type="InterPro" id="IPR010982">
    <property type="entry name" value="Lambda_DNA-bd_dom_sf"/>
</dbReference>
<gene>
    <name evidence="5" type="ORF">GCM10009825_27200</name>
</gene>
<dbReference type="SUPFAM" id="SSF53822">
    <property type="entry name" value="Periplasmic binding protein-like I"/>
    <property type="match status" value="1"/>
</dbReference>
<evidence type="ECO:0000313" key="5">
    <source>
        <dbReference type="EMBL" id="GAA2139884.1"/>
    </source>
</evidence>
<dbReference type="Gene3D" id="1.10.260.40">
    <property type="entry name" value="lambda repressor-like DNA-binding domains"/>
    <property type="match status" value="1"/>
</dbReference>
<dbReference type="InterPro" id="IPR000843">
    <property type="entry name" value="HTH_LacI"/>
</dbReference>